<evidence type="ECO:0000313" key="2">
    <source>
        <dbReference type="EMBL" id="KAF9542644.1"/>
    </source>
</evidence>
<dbReference type="Pfam" id="PF13527">
    <property type="entry name" value="Acetyltransf_9"/>
    <property type="match status" value="1"/>
</dbReference>
<sequence>MTVETPIVQKTQRPERIDIGDGLVMRWSTIKDRENIADCMANAFKWSGIAVTVAEDEEPAPNAWVKAGVRRLMRGNSAVMTEYDYAVVENTLAKDGQNPIVAGICLHSVPGFYGEKVSMLYGKPEAVCSIPEYRNKGLVRRLFHELIHPASDARGDVIQIIPGINHFYRQFGYEYAIGIRSSRSIDDLNTKLPSLLSKDALTASALAAEPFTLRIPTLADIPYLCKLSTREAQKSRAQVGLEYREPYWRYTIHDAIETQESEFDSRRLTRIIVDAKSGRDCGLVMGASLPFLGLYMFTLEEGYLYREALYPVLRQFALVGEEPSVWTVKQETEKKAKEESKEDKKDGDEKAKEEDEQSKKDGEAAKKDDEDTKNDEKDGPAPKDGQTHATTTTDSTAPASAEKPPAPKPLRLILDPDHPITTLLESNSTADDHKHIRLYTRIPSYANFILKVAPSLEHRLAQSCLAGITATLQFDFYRKVVGSAGKGLEVVIKDGQIISARDDFVPPTPEELMLAARERKALAKAEGRPDNKKPTVFTIQFAPLTFTRLLVGDLSVDEMIYFYTETSVGGGDDAKLLLETLFPKTKEQFQCDMFWW</sequence>
<proteinExistence type="predicted"/>
<keyword evidence="3" id="KW-1185">Reference proteome</keyword>
<gene>
    <name evidence="2" type="ORF">EC957_001778</name>
</gene>
<reference evidence="2" key="1">
    <citation type="journal article" date="2020" name="Fungal Divers.">
        <title>Resolving the Mortierellaceae phylogeny through synthesis of multi-gene phylogenetics and phylogenomics.</title>
        <authorList>
            <person name="Vandepol N."/>
            <person name="Liber J."/>
            <person name="Desiro A."/>
            <person name="Na H."/>
            <person name="Kennedy M."/>
            <person name="Barry K."/>
            <person name="Grigoriev I.V."/>
            <person name="Miller A.N."/>
            <person name="O'Donnell K."/>
            <person name="Stajich J.E."/>
            <person name="Bonito G."/>
        </authorList>
    </citation>
    <scope>NUCLEOTIDE SEQUENCE</scope>
    <source>
        <strain evidence="2">NRRL 2591</strain>
    </source>
</reference>
<dbReference type="SUPFAM" id="SSF55729">
    <property type="entry name" value="Acyl-CoA N-acyltransferases (Nat)"/>
    <property type="match status" value="1"/>
</dbReference>
<feature type="compositionally biased region" description="Low complexity" evidence="1">
    <location>
        <begin position="387"/>
        <end position="403"/>
    </location>
</feature>
<name>A0A9P6F5A5_9FUNG</name>
<comment type="caution">
    <text evidence="2">The sequence shown here is derived from an EMBL/GenBank/DDBJ whole genome shotgun (WGS) entry which is preliminary data.</text>
</comment>
<organism evidence="2 3">
    <name type="scientific">Mortierella hygrophila</name>
    <dbReference type="NCBI Taxonomy" id="979708"/>
    <lineage>
        <taxon>Eukaryota</taxon>
        <taxon>Fungi</taxon>
        <taxon>Fungi incertae sedis</taxon>
        <taxon>Mucoromycota</taxon>
        <taxon>Mortierellomycotina</taxon>
        <taxon>Mortierellomycetes</taxon>
        <taxon>Mortierellales</taxon>
        <taxon>Mortierellaceae</taxon>
        <taxon>Mortierella</taxon>
    </lineage>
</organism>
<evidence type="ECO:0000256" key="1">
    <source>
        <dbReference type="SAM" id="MobiDB-lite"/>
    </source>
</evidence>
<dbReference type="AlphaFoldDB" id="A0A9P6F5A5"/>
<feature type="region of interest" description="Disordered" evidence="1">
    <location>
        <begin position="329"/>
        <end position="414"/>
    </location>
</feature>
<dbReference type="InterPro" id="IPR016181">
    <property type="entry name" value="Acyl_CoA_acyltransferase"/>
</dbReference>
<dbReference type="Proteomes" id="UP000723463">
    <property type="component" value="Unassembled WGS sequence"/>
</dbReference>
<accession>A0A9P6F5A5</accession>
<protein>
    <submittedName>
        <fullName evidence="2">Uncharacterized protein</fullName>
    </submittedName>
</protein>
<feature type="compositionally biased region" description="Basic and acidic residues" evidence="1">
    <location>
        <begin position="330"/>
        <end position="381"/>
    </location>
</feature>
<dbReference type="Gene3D" id="3.40.630.30">
    <property type="match status" value="1"/>
</dbReference>
<evidence type="ECO:0000313" key="3">
    <source>
        <dbReference type="Proteomes" id="UP000723463"/>
    </source>
</evidence>
<dbReference type="EMBL" id="JAAAXW010000133">
    <property type="protein sequence ID" value="KAF9542644.1"/>
    <property type="molecule type" value="Genomic_DNA"/>
</dbReference>